<keyword evidence="4" id="KW-1185">Reference proteome</keyword>
<feature type="transmembrane region" description="Helical" evidence="1">
    <location>
        <begin position="99"/>
        <end position="119"/>
    </location>
</feature>
<reference evidence="3 4" key="1">
    <citation type="journal article" date="2023" name="bioRxiv">
        <title>High-quality genome assemblies of four members of thePodospora anserinaspecies complex.</title>
        <authorList>
            <person name="Ament-Velasquez S.L."/>
            <person name="Vogan A.A."/>
            <person name="Wallerman O."/>
            <person name="Hartmann F."/>
            <person name="Gautier V."/>
            <person name="Silar P."/>
            <person name="Giraud T."/>
            <person name="Johannesson H."/>
        </authorList>
    </citation>
    <scope>NUCLEOTIDE SEQUENCE [LARGE SCALE GENOMIC DNA]</scope>
    <source>
        <strain evidence="3 4">CBS 124.78</strain>
    </source>
</reference>
<sequence>MKPEPLFGFAALILPASFGAASDSAKTLYDQIHEIKHNTSLLHDTKAPGWVSAPTMRGTTSILWSCLLTLFACVYTALHLNIPERGITNVQLVAKRIKWMFITLLFPELVLFYASAQWWKAKKLAAALSLEEKQQLQISGPPQLGTFHKVVNKMLKQNVTRSTGDIEKIGSHESSSPSTINDNCIFDLKYGFYVLMGGIEAELDGKTVILSHHGALLLAQKDIKPFRIPRSTILDQTKADVLQKLLVIVQVSWMVIECVSRKAYGLPISLLELHTMVHVANHLISEGLANLSILMLTS</sequence>
<proteinExistence type="predicted"/>
<keyword evidence="1" id="KW-1133">Transmembrane helix</keyword>
<accession>A0ABR0ICP5</accession>
<evidence type="ECO:0000313" key="4">
    <source>
        <dbReference type="Proteomes" id="UP001323617"/>
    </source>
</evidence>
<dbReference type="Proteomes" id="UP001323617">
    <property type="component" value="Unassembled WGS sequence"/>
</dbReference>
<evidence type="ECO:0000313" key="3">
    <source>
        <dbReference type="EMBL" id="KAK4677892.1"/>
    </source>
</evidence>
<keyword evidence="1" id="KW-0472">Membrane</keyword>
<dbReference type="PANTHER" id="PTHR35043">
    <property type="entry name" value="TRANSCRIPTION FACTOR DOMAIN-CONTAINING PROTEIN"/>
    <property type="match status" value="1"/>
</dbReference>
<protein>
    <submittedName>
        <fullName evidence="3">Uncharacterized protein</fullName>
    </submittedName>
</protein>
<feature type="signal peptide" evidence="2">
    <location>
        <begin position="1"/>
        <end position="21"/>
    </location>
</feature>
<evidence type="ECO:0000256" key="1">
    <source>
        <dbReference type="SAM" id="Phobius"/>
    </source>
</evidence>
<name>A0ABR0ICP5_9PEZI</name>
<dbReference type="GeneID" id="87966259"/>
<dbReference type="EMBL" id="JAFFHC010000003">
    <property type="protein sequence ID" value="KAK4677892.1"/>
    <property type="molecule type" value="Genomic_DNA"/>
</dbReference>
<feature type="transmembrane region" description="Helical" evidence="1">
    <location>
        <begin position="61"/>
        <end position="78"/>
    </location>
</feature>
<keyword evidence="2" id="KW-0732">Signal</keyword>
<keyword evidence="1" id="KW-0812">Transmembrane</keyword>
<organism evidence="3 4">
    <name type="scientific">Podospora pseudoanserina</name>
    <dbReference type="NCBI Taxonomy" id="2609844"/>
    <lineage>
        <taxon>Eukaryota</taxon>
        <taxon>Fungi</taxon>
        <taxon>Dikarya</taxon>
        <taxon>Ascomycota</taxon>
        <taxon>Pezizomycotina</taxon>
        <taxon>Sordariomycetes</taxon>
        <taxon>Sordariomycetidae</taxon>
        <taxon>Sordariales</taxon>
        <taxon>Podosporaceae</taxon>
        <taxon>Podospora</taxon>
    </lineage>
</organism>
<feature type="chain" id="PRO_5046150553" evidence="2">
    <location>
        <begin position="22"/>
        <end position="298"/>
    </location>
</feature>
<evidence type="ECO:0000256" key="2">
    <source>
        <dbReference type="SAM" id="SignalP"/>
    </source>
</evidence>
<dbReference type="PANTHER" id="PTHR35043:SF7">
    <property type="entry name" value="TRANSCRIPTION FACTOR DOMAIN-CONTAINING PROTEIN"/>
    <property type="match status" value="1"/>
</dbReference>
<comment type="caution">
    <text evidence="3">The sequence shown here is derived from an EMBL/GenBank/DDBJ whole genome shotgun (WGS) entry which is preliminary data.</text>
</comment>
<dbReference type="RefSeq" id="XP_062801362.1">
    <property type="nucleotide sequence ID" value="XM_062945393.1"/>
</dbReference>
<gene>
    <name evidence="3" type="ORF">QC764_302811</name>
</gene>